<protein>
    <submittedName>
        <fullName evidence="1">Unannotated protein</fullName>
    </submittedName>
</protein>
<evidence type="ECO:0000313" key="1">
    <source>
        <dbReference type="EMBL" id="CAB4675955.1"/>
    </source>
</evidence>
<organism evidence="1">
    <name type="scientific">freshwater metagenome</name>
    <dbReference type="NCBI Taxonomy" id="449393"/>
    <lineage>
        <taxon>unclassified sequences</taxon>
        <taxon>metagenomes</taxon>
        <taxon>ecological metagenomes</taxon>
    </lineage>
</organism>
<sequence length="189" mass="20976">MALSAEYIQTASSDHFIVFCSNCSGGLLKCAPPRGVVRIWIVSQGKATLCKSCGCHRFWVATKHDVRATASHVRGNSYRTLATCLRHDLRFAIVVLSVQDFMRHTILAQQLAEEFRFINRGCAHENRLTLCVPLNDVSNHCLQLCIIGAVDNVGIIKTDHVAVRWNRHHTEVVNLGELVGFGHCSTGHT</sequence>
<accession>A0A6J6MTS8</accession>
<dbReference type="EMBL" id="CAEZWR010000202">
    <property type="protein sequence ID" value="CAB4675955.1"/>
    <property type="molecule type" value="Genomic_DNA"/>
</dbReference>
<gene>
    <name evidence="1" type="ORF">UFOPK2282_01358</name>
</gene>
<proteinExistence type="predicted"/>
<dbReference type="AlphaFoldDB" id="A0A6J6MTS8"/>
<reference evidence="1" key="1">
    <citation type="submission" date="2020-05" db="EMBL/GenBank/DDBJ databases">
        <authorList>
            <person name="Chiriac C."/>
            <person name="Salcher M."/>
            <person name="Ghai R."/>
            <person name="Kavagutti S V."/>
        </authorList>
    </citation>
    <scope>NUCLEOTIDE SEQUENCE</scope>
</reference>
<name>A0A6J6MTS8_9ZZZZ</name>